<feature type="domain" description="RRM" evidence="3">
    <location>
        <begin position="189"/>
        <end position="273"/>
    </location>
</feature>
<dbReference type="InterPro" id="IPR012677">
    <property type="entry name" value="Nucleotide-bd_a/b_plait_sf"/>
</dbReference>
<sequence>MLVHWRLGSSRGGGGRRAGDGHRQLASSFLSHRRRISEARKHGNAAAPYPCAVEIDGQTMAQGAFGLRAQCVRVRLARHVGAFSLAPTAPAANDESVDDRTQTSPRRHSRCAHRQPPIAAKPSVSMKRGPEDLLSPLSNGAGLSPQQTVMTVDNDAKKAKLDSSVTMVSATPMSQSTGSLMAINASRSRVVHLRNIPSDMTDVELIHLCIPFGKITNFLLLKGKNQAFVEYEDDIGASSLVSVSQTCPMAIRGRTIFCQFSNHQELKTDNKNAFNVPSVSCHAINFNSTGHHSATLFSFARAHA</sequence>
<accession>A0A914VIR2</accession>
<evidence type="ECO:0000256" key="2">
    <source>
        <dbReference type="SAM" id="MobiDB-lite"/>
    </source>
</evidence>
<dbReference type="InterPro" id="IPR000504">
    <property type="entry name" value="RRM_dom"/>
</dbReference>
<evidence type="ECO:0000313" key="5">
    <source>
        <dbReference type="WBParaSite" id="PSAMB.scaffold2058size25693.g16243.t1"/>
    </source>
</evidence>
<dbReference type="Proteomes" id="UP000887566">
    <property type="component" value="Unplaced"/>
</dbReference>
<keyword evidence="1" id="KW-0694">RNA-binding</keyword>
<evidence type="ECO:0000259" key="3">
    <source>
        <dbReference type="PROSITE" id="PS50102"/>
    </source>
</evidence>
<proteinExistence type="predicted"/>
<evidence type="ECO:0000256" key="1">
    <source>
        <dbReference type="PROSITE-ProRule" id="PRU00176"/>
    </source>
</evidence>
<dbReference type="SMART" id="SM00360">
    <property type="entry name" value="RRM"/>
    <property type="match status" value="1"/>
</dbReference>
<dbReference type="AlphaFoldDB" id="A0A914VIR2"/>
<protein>
    <submittedName>
        <fullName evidence="5">RRM domain-containing protein</fullName>
    </submittedName>
</protein>
<reference evidence="5" key="1">
    <citation type="submission" date="2022-11" db="UniProtKB">
        <authorList>
            <consortium name="WormBaseParasite"/>
        </authorList>
    </citation>
    <scope>IDENTIFICATION</scope>
</reference>
<dbReference type="Gene3D" id="3.30.70.330">
    <property type="match status" value="1"/>
</dbReference>
<dbReference type="PANTHER" id="PTHR15592">
    <property type="entry name" value="MATRIN 3/NUCLEAR PROTEIN 220-RELATED"/>
    <property type="match status" value="1"/>
</dbReference>
<dbReference type="CDD" id="cd12421">
    <property type="entry name" value="RRM1_PTBP1_hnRNPL_like"/>
    <property type="match status" value="1"/>
</dbReference>
<name>A0A914VIR2_9BILA</name>
<dbReference type="Pfam" id="PF00076">
    <property type="entry name" value="RRM_1"/>
    <property type="match status" value="1"/>
</dbReference>
<feature type="region of interest" description="Disordered" evidence="2">
    <location>
        <begin position="90"/>
        <end position="145"/>
    </location>
</feature>
<organism evidence="4 5">
    <name type="scientific">Plectus sambesii</name>
    <dbReference type="NCBI Taxonomy" id="2011161"/>
    <lineage>
        <taxon>Eukaryota</taxon>
        <taxon>Metazoa</taxon>
        <taxon>Ecdysozoa</taxon>
        <taxon>Nematoda</taxon>
        <taxon>Chromadorea</taxon>
        <taxon>Plectida</taxon>
        <taxon>Plectina</taxon>
        <taxon>Plectoidea</taxon>
        <taxon>Plectidae</taxon>
        <taxon>Plectus</taxon>
    </lineage>
</organism>
<dbReference type="GO" id="GO:0003723">
    <property type="term" value="F:RNA binding"/>
    <property type="evidence" value="ECO:0007669"/>
    <property type="project" value="UniProtKB-UniRule"/>
</dbReference>
<evidence type="ECO:0000313" key="4">
    <source>
        <dbReference type="Proteomes" id="UP000887566"/>
    </source>
</evidence>
<dbReference type="PROSITE" id="PS50102">
    <property type="entry name" value="RRM"/>
    <property type="match status" value="1"/>
</dbReference>
<keyword evidence="4" id="KW-1185">Reference proteome</keyword>
<feature type="region of interest" description="Disordered" evidence="2">
    <location>
        <begin position="1"/>
        <end position="22"/>
    </location>
</feature>
<dbReference type="SUPFAM" id="SSF54928">
    <property type="entry name" value="RNA-binding domain, RBD"/>
    <property type="match status" value="1"/>
</dbReference>
<dbReference type="InterPro" id="IPR035979">
    <property type="entry name" value="RBD_domain_sf"/>
</dbReference>
<dbReference type="WBParaSite" id="PSAMB.scaffold2058size25693.g16243.t1">
    <property type="protein sequence ID" value="PSAMB.scaffold2058size25693.g16243.t1"/>
    <property type="gene ID" value="PSAMB.scaffold2058size25693.g16243"/>
</dbReference>